<feature type="domain" description="Vanadium-dependent haloperoxidase NapH1-like second helical-bundle" evidence="2">
    <location>
        <begin position="346"/>
        <end position="519"/>
    </location>
</feature>
<feature type="domain" description="DUF6851" evidence="1">
    <location>
        <begin position="93"/>
        <end position="233"/>
    </location>
</feature>
<evidence type="ECO:0000313" key="4">
    <source>
        <dbReference type="Proteomes" id="UP001596263"/>
    </source>
</evidence>
<gene>
    <name evidence="3" type="ORF">ACFPQ9_42110</name>
</gene>
<keyword evidence="3" id="KW-0560">Oxidoreductase</keyword>
<organism evidence="3 4">
    <name type="scientific">Streptomyces coerulescens</name>
    <dbReference type="NCBI Taxonomy" id="29304"/>
    <lineage>
        <taxon>Bacteria</taxon>
        <taxon>Bacillati</taxon>
        <taxon>Actinomycetota</taxon>
        <taxon>Actinomycetes</taxon>
        <taxon>Kitasatosporales</taxon>
        <taxon>Streptomycetaceae</taxon>
        <taxon>Streptomyces</taxon>
    </lineage>
</organism>
<reference evidence="4" key="1">
    <citation type="journal article" date="2019" name="Int. J. Syst. Evol. Microbiol.">
        <title>The Global Catalogue of Microorganisms (GCM) 10K type strain sequencing project: providing services to taxonomists for standard genome sequencing and annotation.</title>
        <authorList>
            <consortium name="The Broad Institute Genomics Platform"/>
            <consortium name="The Broad Institute Genome Sequencing Center for Infectious Disease"/>
            <person name="Wu L."/>
            <person name="Ma J."/>
        </authorList>
    </citation>
    <scope>NUCLEOTIDE SEQUENCE [LARGE SCALE GENOMIC DNA]</scope>
    <source>
        <strain evidence="4">KCTC 42586</strain>
    </source>
</reference>
<evidence type="ECO:0000259" key="1">
    <source>
        <dbReference type="Pfam" id="PF21167"/>
    </source>
</evidence>
<dbReference type="InterPro" id="IPR036938">
    <property type="entry name" value="PAP2/HPO_sf"/>
</dbReference>
<evidence type="ECO:0000313" key="3">
    <source>
        <dbReference type="EMBL" id="MFC5220423.1"/>
    </source>
</evidence>
<dbReference type="InterPro" id="IPR006311">
    <property type="entry name" value="TAT_signal"/>
</dbReference>
<dbReference type="InterPro" id="IPR055161">
    <property type="entry name" value="NapH1-like_2nd"/>
</dbReference>
<dbReference type="Gene3D" id="1.10.606.20">
    <property type="match status" value="1"/>
</dbReference>
<dbReference type="InterPro" id="IPR052559">
    <property type="entry name" value="V-haloperoxidase"/>
</dbReference>
<dbReference type="PROSITE" id="PS51318">
    <property type="entry name" value="TAT"/>
    <property type="match status" value="1"/>
</dbReference>
<dbReference type="SUPFAM" id="SSF48317">
    <property type="entry name" value="Acid phosphatase/Vanadium-dependent haloperoxidase"/>
    <property type="match status" value="1"/>
</dbReference>
<sequence length="521" mass="56898">MNPSQESRSDGYTAHRRTLLLGMLGGAGFGFVGSAGTALAASPNDPAVDPAPDFNFDTGNAVSELFVEGRQAAGGLMAIAPMDVTMMIRVTQMVQLAWFDAVAPYHSTAVGVYSRLGRRPSSESATNRNKNIALLYASHRVLIELLPTQTKEWRKIMTSVGLDPDDRTENKSTPVGIGNLAGKAIIANRRRDGMNQLGDEGGRRYNPRPYADYLGYQPVNSAFKIRDASHWQPLLGPHDRRLKQGTGDVGAYAIQQFVTPQLSVTKPYSYTNPDEFRVAPPKNSDHTNARAYKRQVDEVLAASAELTDEQKLMAEIFDDKFLGIGLSIGEACAAHDLDLDGWIQAHMLAATAAFDTCIAVWKNKLRYDAPRPFTAIRHVYGGKKVTAWGGPGKGTVSDIPADQWRGYLLVGDHPEYPSGSTSLMAAQAQVTRRFLDSDTVDFTLPYTKGSSMAEPGITPDNDLVVHFDTWTELNRACGMSRLWGGVHFMSAVGAGWELGARVGDRAYEFVVKHIKGEVDQQ</sequence>
<dbReference type="RefSeq" id="WP_380865157.1">
    <property type="nucleotide sequence ID" value="NZ_JBHSKM010000048.1"/>
</dbReference>
<dbReference type="CDD" id="cd03398">
    <property type="entry name" value="PAP2_haloperoxidase"/>
    <property type="match status" value="1"/>
</dbReference>
<protein>
    <submittedName>
        <fullName evidence="3">Vanadium-dependent haloperoxidase</fullName>
        <ecNumber evidence="3">1.11.1.-</ecNumber>
    </submittedName>
</protein>
<dbReference type="Pfam" id="PF22778">
    <property type="entry name" value="VCPO_2nd"/>
    <property type="match status" value="1"/>
</dbReference>
<dbReference type="Pfam" id="PF21167">
    <property type="entry name" value="DUF6851"/>
    <property type="match status" value="1"/>
</dbReference>
<dbReference type="InterPro" id="IPR049283">
    <property type="entry name" value="DUF6851"/>
</dbReference>
<evidence type="ECO:0000259" key="2">
    <source>
        <dbReference type="Pfam" id="PF22778"/>
    </source>
</evidence>
<dbReference type="GO" id="GO:0004601">
    <property type="term" value="F:peroxidase activity"/>
    <property type="evidence" value="ECO:0007669"/>
    <property type="project" value="UniProtKB-KW"/>
</dbReference>
<proteinExistence type="predicted"/>
<dbReference type="Proteomes" id="UP001596263">
    <property type="component" value="Unassembled WGS sequence"/>
</dbReference>
<keyword evidence="3" id="KW-0575">Peroxidase</keyword>
<keyword evidence="4" id="KW-1185">Reference proteome</keyword>
<name>A0ABW0CZ81_STRCD</name>
<dbReference type="EC" id="1.11.1.-" evidence="3"/>
<dbReference type="EMBL" id="JBHSKM010000048">
    <property type="protein sequence ID" value="MFC5220423.1"/>
    <property type="molecule type" value="Genomic_DNA"/>
</dbReference>
<dbReference type="PANTHER" id="PTHR34599:SF2">
    <property type="entry name" value="TRAF-TYPE DOMAIN-CONTAINING PROTEIN"/>
    <property type="match status" value="1"/>
</dbReference>
<comment type="caution">
    <text evidence="3">The sequence shown here is derived from an EMBL/GenBank/DDBJ whole genome shotgun (WGS) entry which is preliminary data.</text>
</comment>
<dbReference type="PANTHER" id="PTHR34599">
    <property type="entry name" value="PEROXIDASE-RELATED"/>
    <property type="match status" value="1"/>
</dbReference>
<accession>A0ABW0CZ81</accession>